<protein>
    <recommendedName>
        <fullName evidence="4">Lipocalin-like domain-containing protein</fullName>
    </recommendedName>
</protein>
<gene>
    <name evidence="2" type="ORF">NIDE0683</name>
</gene>
<dbReference type="HOGENOM" id="CLU_1999752_0_0_0"/>
<proteinExistence type="predicted"/>
<name>D8PB43_9BACT</name>
<keyword evidence="3" id="KW-1185">Reference proteome</keyword>
<dbReference type="STRING" id="330214.NIDE0683"/>
<dbReference type="OrthoDB" id="9834723at2"/>
<sequence>MWSISRVSCLLALWLCTACASEPEATPSYLLGVWETAAEGYTDQHMVIDERWIGFGTSAVTADGYVITQIDERREGTKTLFVLSYQGADQTTFQLAFFYEPAAGGRIVYKNQDHLVWTRKVATS</sequence>
<dbReference type="EMBL" id="FP929003">
    <property type="protein sequence ID" value="CBK40452.1"/>
    <property type="molecule type" value="Genomic_DNA"/>
</dbReference>
<dbReference type="AlphaFoldDB" id="D8PB43"/>
<dbReference type="Proteomes" id="UP000001660">
    <property type="component" value="Chromosome"/>
</dbReference>
<evidence type="ECO:0008006" key="4">
    <source>
        <dbReference type="Google" id="ProtNLM"/>
    </source>
</evidence>
<feature type="chain" id="PRO_5003119912" description="Lipocalin-like domain-containing protein" evidence="1">
    <location>
        <begin position="21"/>
        <end position="124"/>
    </location>
</feature>
<organism evidence="2 3">
    <name type="scientific">Nitrospira defluvii</name>
    <dbReference type="NCBI Taxonomy" id="330214"/>
    <lineage>
        <taxon>Bacteria</taxon>
        <taxon>Pseudomonadati</taxon>
        <taxon>Nitrospirota</taxon>
        <taxon>Nitrospiria</taxon>
        <taxon>Nitrospirales</taxon>
        <taxon>Nitrospiraceae</taxon>
        <taxon>Nitrospira</taxon>
    </lineage>
</organism>
<feature type="signal peptide" evidence="1">
    <location>
        <begin position="1"/>
        <end position="20"/>
    </location>
</feature>
<reference evidence="2 3" key="1">
    <citation type="journal article" date="2010" name="Proc. Natl. Acad. Sci. U.S.A.">
        <title>A Nitrospira metagenome illuminates the physiology and evolution of globally important nitrite-oxidizing bacteria.</title>
        <authorList>
            <person name="Lucker S."/>
            <person name="Wagner M."/>
            <person name="Maixner F."/>
            <person name="Pelletier E."/>
            <person name="Koch H."/>
            <person name="Vacherie B."/>
            <person name="Rattei T."/>
            <person name="Sinninghe Damste J."/>
            <person name="Spieck E."/>
            <person name="Le Paslier D."/>
            <person name="Daims H."/>
        </authorList>
    </citation>
    <scope>NUCLEOTIDE SEQUENCE [LARGE SCALE GENOMIC DNA]</scope>
</reference>
<dbReference type="KEGG" id="nde:NIDE0683"/>
<evidence type="ECO:0000256" key="1">
    <source>
        <dbReference type="SAM" id="SignalP"/>
    </source>
</evidence>
<accession>D8PB43</accession>
<evidence type="ECO:0000313" key="3">
    <source>
        <dbReference type="Proteomes" id="UP000001660"/>
    </source>
</evidence>
<keyword evidence="1" id="KW-0732">Signal</keyword>
<evidence type="ECO:0000313" key="2">
    <source>
        <dbReference type="EMBL" id="CBK40452.1"/>
    </source>
</evidence>